<gene>
    <name evidence="1" type="ORF">EAH76_05085</name>
</gene>
<dbReference type="Gene3D" id="3.40.50.12370">
    <property type="match status" value="1"/>
</dbReference>
<dbReference type="AlphaFoldDB" id="A0A502FXA8"/>
<organism evidence="1 2">
    <name type="scientific">Sphingomonas glacialis</name>
    <dbReference type="NCBI Taxonomy" id="658225"/>
    <lineage>
        <taxon>Bacteria</taxon>
        <taxon>Pseudomonadati</taxon>
        <taxon>Pseudomonadota</taxon>
        <taxon>Alphaproteobacteria</taxon>
        <taxon>Sphingomonadales</taxon>
        <taxon>Sphingomonadaceae</taxon>
        <taxon>Sphingomonas</taxon>
    </lineage>
</organism>
<dbReference type="Proteomes" id="UP000319931">
    <property type="component" value="Unassembled WGS sequence"/>
</dbReference>
<dbReference type="RefSeq" id="WP_140848866.1">
    <property type="nucleotide sequence ID" value="NZ_RCZC01000002.1"/>
</dbReference>
<dbReference type="OrthoDB" id="9804721at2"/>
<evidence type="ECO:0000313" key="2">
    <source>
        <dbReference type="Proteomes" id="UP000319931"/>
    </source>
</evidence>
<dbReference type="SUPFAM" id="SSF52402">
    <property type="entry name" value="Adenine nucleotide alpha hydrolases-like"/>
    <property type="match status" value="2"/>
</dbReference>
<dbReference type="EMBL" id="RCZC01000002">
    <property type="protein sequence ID" value="TPG54079.1"/>
    <property type="molecule type" value="Genomic_DNA"/>
</dbReference>
<protein>
    <submittedName>
        <fullName evidence="1">Universal stress protein UspA</fullName>
    </submittedName>
</protein>
<accession>A0A502FXA8</accession>
<proteinExistence type="predicted"/>
<sequence>MKNVLLLVHDDTGQESRLQAALDLTRALDGHLSCVDVVVPASINGDYYGIAAVGLLEDERTREAGNKTELVARLAREDVRWNWIDATGTLADSVLEAAELADLIVLSRKLTDDRDPDMRDVAGRVLMHSRTPIVAVPETLTRFAIGRALVAWDGRASAAATLRACVPLLALADAVEIFMARDGSERTEPAEAAEYLSRHGIYATVKTIDDGLTAPDRLIEAECARFNCDYIVMGGYTHGRLLETFGGVTKRMLGHCAVPLVLGH</sequence>
<reference evidence="1 2" key="1">
    <citation type="journal article" date="2019" name="Environ. Microbiol.">
        <title>Species interactions and distinct microbial communities in high Arctic permafrost affected cryosols are associated with the CH4 and CO2 gas fluxes.</title>
        <authorList>
            <person name="Altshuler I."/>
            <person name="Hamel J."/>
            <person name="Turney S."/>
            <person name="Magnuson E."/>
            <person name="Levesque R."/>
            <person name="Greer C."/>
            <person name="Whyte L.G."/>
        </authorList>
    </citation>
    <scope>NUCLEOTIDE SEQUENCE [LARGE SCALE GENOMIC DNA]</scope>
    <source>
        <strain evidence="1 2">E6.1</strain>
    </source>
</reference>
<comment type="caution">
    <text evidence="1">The sequence shown here is derived from an EMBL/GenBank/DDBJ whole genome shotgun (WGS) entry which is preliminary data.</text>
</comment>
<name>A0A502FXA8_9SPHN</name>
<evidence type="ECO:0000313" key="1">
    <source>
        <dbReference type="EMBL" id="TPG54079.1"/>
    </source>
</evidence>
<keyword evidence="2" id="KW-1185">Reference proteome</keyword>